<dbReference type="Proteomes" id="UP000229757">
    <property type="component" value="Chromosome"/>
</dbReference>
<dbReference type="AlphaFoldDB" id="A0A2K8KQT8"/>
<feature type="domain" description="Probable ATP-binding protein BrxC alpha-helical" evidence="4">
    <location>
        <begin position="882"/>
        <end position="1002"/>
    </location>
</feature>
<dbReference type="InterPro" id="IPR058036">
    <property type="entry name" value="BREX_BrxC_4th"/>
</dbReference>
<evidence type="ECO:0000313" key="6">
    <source>
        <dbReference type="EMBL" id="ATX77103.1"/>
    </source>
</evidence>
<feature type="domain" description="Probable ATP-binding protein BrxC 4th six-stranded beta-sheet" evidence="5">
    <location>
        <begin position="567"/>
        <end position="743"/>
    </location>
</feature>
<name>A0A2K8KQT8_9GAMM</name>
<keyword evidence="7" id="KW-1185">Reference proteome</keyword>
<accession>A0A2K8KQT8</accession>
<evidence type="ECO:0000259" key="3">
    <source>
        <dbReference type="Pfam" id="PF25791"/>
    </source>
</evidence>
<dbReference type="InterPro" id="IPR011646">
    <property type="entry name" value="KAP_P-loop"/>
</dbReference>
<feature type="domain" description="Probable ATP-binding protein BrxC winged helix-turn-helix" evidence="3">
    <location>
        <begin position="750"/>
        <end position="876"/>
    </location>
</feature>
<dbReference type="EMBL" id="CP011797">
    <property type="protein sequence ID" value="ATX77103.1"/>
    <property type="molecule type" value="Genomic_DNA"/>
</dbReference>
<evidence type="ECO:0000313" key="7">
    <source>
        <dbReference type="Proteomes" id="UP000229757"/>
    </source>
</evidence>
<protein>
    <submittedName>
        <fullName evidence="6">ATPase-like protein</fullName>
    </submittedName>
</protein>
<dbReference type="SUPFAM" id="SSF52540">
    <property type="entry name" value="P-loop containing nucleoside triphosphate hydrolases"/>
    <property type="match status" value="1"/>
</dbReference>
<dbReference type="NCBIfam" id="NF033441">
    <property type="entry name" value="BREX_BrxC"/>
    <property type="match status" value="1"/>
</dbReference>
<feature type="region of interest" description="Disordered" evidence="1">
    <location>
        <begin position="1133"/>
        <end position="1156"/>
    </location>
</feature>
<dbReference type="InterPro" id="IPR027417">
    <property type="entry name" value="P-loop_NTPase"/>
</dbReference>
<dbReference type="Pfam" id="PF25792">
    <property type="entry name" value="BREX_BrxC_helical"/>
    <property type="match status" value="1"/>
</dbReference>
<dbReference type="Pfam" id="PF25796">
    <property type="entry name" value="BREX_BrxC_4th"/>
    <property type="match status" value="1"/>
</dbReference>
<proteinExistence type="predicted"/>
<feature type="compositionally biased region" description="Pro residues" evidence="1">
    <location>
        <begin position="1143"/>
        <end position="1156"/>
    </location>
</feature>
<evidence type="ECO:0000259" key="2">
    <source>
        <dbReference type="Pfam" id="PF07693"/>
    </source>
</evidence>
<dbReference type="Pfam" id="PF07693">
    <property type="entry name" value="KAP_NTPase"/>
    <property type="match status" value="1"/>
</dbReference>
<reference evidence="6 7" key="1">
    <citation type="journal article" date="2017" name="Environ. Microbiol.">
        <title>Genomic and physiological analyses of 'Reinekea forsetii' reveal a versatile opportunistic lifestyle during spring algae blooms.</title>
        <authorList>
            <person name="Avci B."/>
            <person name="Hahnke R.L."/>
            <person name="Chafee M."/>
            <person name="Fischer T."/>
            <person name="Gruber-Vodicka H."/>
            <person name="Tegetmeyer H.E."/>
            <person name="Harder J."/>
            <person name="Fuchs B.M."/>
            <person name="Amann R.I."/>
            <person name="Teeling H."/>
        </authorList>
    </citation>
    <scope>NUCLEOTIDE SEQUENCE [LARGE SCALE GENOMIC DNA]</scope>
    <source>
        <strain evidence="6 7">Hel1_31_D35</strain>
    </source>
</reference>
<dbReference type="Pfam" id="PF25791">
    <property type="entry name" value="WHD_BREX_BrxC"/>
    <property type="match status" value="1"/>
</dbReference>
<dbReference type="InterPro" id="IPR058037">
    <property type="entry name" value="BREX_BrxC_helical"/>
</dbReference>
<dbReference type="InterPro" id="IPR047679">
    <property type="entry name" value="BREX_BrxC"/>
</dbReference>
<dbReference type="KEGG" id="rfo:REIFOR_01966"/>
<sequence length="1215" mass="137369">MTAVRDIFYKDIERSINGVVKADQNDDTTVYVELDEYVVTKELDAHFRNFFEVFSTSLDEKALEDKIGIWISGFFGSGKSHFLKILSYLLADVESVSPNGTKRLASDFFDASKIRDAMVRADIQKAAANKSDVILFNIDSKSGAKDDANPILDVFLRVFNEFQGFSSDHPHIAHLERYLQSKGVLTQFTTKFAELSQSTWVKERDAFHFFQADIQQALAFAMAISDAEAQKWFEESEDALNYNAERFCQWVKEYLDNHPEPNRRILFLVDEIGQFIGKNTDRMLKLQTLAENLGTICKGRAWIVVTAQADMDATLGDLSSAESDTFSKIAARFSTRLSLSGANVDEVIEQRLLRKNPEAEATLQTIYAKEGDILKNQIIFDSTGPTLRSFASEADFVRCYPYPPYQFRLLQSVFTEIRKVGATGAALSNASRSMLDSFQVAALQLKDAELGALVPMHYFYRSVESFLEPAVKQAIDNAATDDIYTPFDISLLKTLFMIRYVDLVKGTIDNLITLSLQTIDEDKVILRKQVVTSLQLLEKQCLITLNGHEYLFLTNEERDITRKIKATDISSSEETKALMDIIYKELLGDRNKFRYPVNKQDYDVGRYLDGHTLDGRYEADLKMEVLSPLDSDYSLYSEAACINRSTEGNGSVVIRLADENSFFLELSTWLRTNKFIRLNNDKSQQDLSRILADRGRENQERLTRLRVNVDQLMLSAQVYCLGQRLKVSQTNATVRFDEGCLYLLENTFTKLAYLKVLQTDAQRELSAVLALDDIAQMGLGLEGAAGNPQATNEVQQFITLKAASNDRILVSDVLDRFNKRPFGWPDNEILLIIGRLAAGNHLTLQLNGGTLANKDAFEPLTNSRKRRDITLIKKRQTDEIILKQARTLSQDLFRSMGPSAEKELFGFYSQHFNQWLSNLRSYKSKTDLGGFPGAKIIATSVLTLDRLQLNDDSFDYFKQLVDNRDLYKDLEEDYHDVHEFFANQLPVWQQLQGALVDFDKNKQALERDEQAAAALLALTQIHTAEAPYNKLHQVAGLVATVNQINDALIGEKRHHALERVEQRIVQLQQDIASSGIATPELSNQLLRPLQLLKEDIQQQKSIPQIYMLQTETANERLDDALDTLNKTIEREQAKRAALESPVKPTPTIPSRPGPVTEPVPLVKPKQIAEVSVTQAFSAVIEGAYIETPEQAAQFLAELKQQLDVALEQGARVRIR</sequence>
<dbReference type="OrthoDB" id="3201900at2"/>
<evidence type="ECO:0000259" key="5">
    <source>
        <dbReference type="Pfam" id="PF25796"/>
    </source>
</evidence>
<evidence type="ECO:0000256" key="1">
    <source>
        <dbReference type="SAM" id="MobiDB-lite"/>
    </source>
</evidence>
<dbReference type="RefSeq" id="WP_100257386.1">
    <property type="nucleotide sequence ID" value="NZ_CP011797.1"/>
</dbReference>
<organism evidence="6 7">
    <name type="scientific">Reinekea forsetii</name>
    <dbReference type="NCBI Taxonomy" id="1336806"/>
    <lineage>
        <taxon>Bacteria</taxon>
        <taxon>Pseudomonadati</taxon>
        <taxon>Pseudomonadota</taxon>
        <taxon>Gammaproteobacteria</taxon>
        <taxon>Oceanospirillales</taxon>
        <taxon>Saccharospirillaceae</taxon>
        <taxon>Reinekea</taxon>
    </lineage>
</organism>
<feature type="domain" description="KAP NTPase" evidence="2">
    <location>
        <begin position="48"/>
        <end position="286"/>
    </location>
</feature>
<gene>
    <name evidence="6" type="ORF">REIFOR_01966</name>
</gene>
<dbReference type="InterPro" id="IPR058038">
    <property type="entry name" value="BREX_BrxC_wHTH"/>
</dbReference>
<evidence type="ECO:0000259" key="4">
    <source>
        <dbReference type="Pfam" id="PF25792"/>
    </source>
</evidence>